<reference evidence="3" key="1">
    <citation type="submission" date="2015-08" db="EMBL/GenBank/DDBJ databases">
        <title>Fjat-14210 dsm16467.</title>
        <authorList>
            <person name="Liu B."/>
            <person name="Wang J."/>
            <person name="Zhu Y."/>
            <person name="Liu G."/>
            <person name="Chen Q."/>
            <person name="Chen Z."/>
            <person name="Lan J."/>
            <person name="Che J."/>
            <person name="Ge C."/>
            <person name="Shi H."/>
            <person name="Pan Z."/>
            <person name="Liu X."/>
        </authorList>
    </citation>
    <scope>NUCLEOTIDE SEQUENCE [LARGE SCALE GENOMIC DNA]</scope>
    <source>
        <strain evidence="3">DSM 16467</strain>
    </source>
</reference>
<dbReference type="EMBL" id="LILC01000019">
    <property type="protein sequence ID" value="KOO44045.1"/>
    <property type="molecule type" value="Genomic_DNA"/>
</dbReference>
<dbReference type="AlphaFoldDB" id="A0A0M0KZ05"/>
<feature type="chain" id="PRO_5039123140" description="DUF1002 domain-containing protein" evidence="1">
    <location>
        <begin position="26"/>
        <end position="288"/>
    </location>
</feature>
<comment type="caution">
    <text evidence="2">The sequence shown here is derived from an EMBL/GenBank/DDBJ whole genome shotgun (WGS) entry which is preliminary data.</text>
</comment>
<dbReference type="InterPro" id="IPR009343">
    <property type="entry name" value="DUF1002"/>
</dbReference>
<dbReference type="STRING" id="284581.AMD01_15090"/>
<protein>
    <recommendedName>
        <fullName evidence="4">DUF1002 domain-containing protein</fullName>
    </recommendedName>
</protein>
<evidence type="ECO:0008006" key="4">
    <source>
        <dbReference type="Google" id="ProtNLM"/>
    </source>
</evidence>
<dbReference type="Proteomes" id="UP000037558">
    <property type="component" value="Unassembled WGS sequence"/>
</dbReference>
<dbReference type="PATRIC" id="fig|284581.3.peg.4090"/>
<evidence type="ECO:0000313" key="2">
    <source>
        <dbReference type="EMBL" id="KOO44045.1"/>
    </source>
</evidence>
<feature type="signal peptide" evidence="1">
    <location>
        <begin position="1"/>
        <end position="25"/>
    </location>
</feature>
<dbReference type="OrthoDB" id="9810153at2"/>
<name>A0A0M0KZ05_9BACI</name>
<evidence type="ECO:0000313" key="3">
    <source>
        <dbReference type="Proteomes" id="UP000037558"/>
    </source>
</evidence>
<sequence>MKKIINSLLITGLLLSVPVVSFADAAVGDTIVTLGQDLKPQDKEKVLNDLGASTDDQTVTVTNAEEYKYLGDFIPKAQIGSKSISSASITLEEKDSGIRVETNNIEWVTDEMYTNALMTAGIKDATIKITAPFKVSGTAALTGIMKAYEIQTDKKIPEEVKKAANEEMVQTAKLGDSVGPEKAAALMAKIKEGIAKEKPETKSDLRELIKRAADELGITLTDSELNSLVDLFNKLKDLNIDWGQVKDQLSATKEKVTTFLQSEEGQSFLDKLKRFFISIIDFIKSLFS</sequence>
<keyword evidence="3" id="KW-1185">Reference proteome</keyword>
<evidence type="ECO:0000256" key="1">
    <source>
        <dbReference type="SAM" id="SignalP"/>
    </source>
</evidence>
<gene>
    <name evidence="2" type="ORF">AMD01_15090</name>
</gene>
<dbReference type="RefSeq" id="WP_053402254.1">
    <property type="nucleotide sequence ID" value="NZ_JAUKEN010000001.1"/>
</dbReference>
<accession>A0A0M0KZ05</accession>
<proteinExistence type="predicted"/>
<keyword evidence="1" id="KW-0732">Signal</keyword>
<organism evidence="2 3">
    <name type="scientific">Priestia koreensis</name>
    <dbReference type="NCBI Taxonomy" id="284581"/>
    <lineage>
        <taxon>Bacteria</taxon>
        <taxon>Bacillati</taxon>
        <taxon>Bacillota</taxon>
        <taxon>Bacilli</taxon>
        <taxon>Bacillales</taxon>
        <taxon>Bacillaceae</taxon>
        <taxon>Priestia</taxon>
    </lineage>
</organism>
<dbReference type="Pfam" id="PF06207">
    <property type="entry name" value="DUF1002"/>
    <property type="match status" value="1"/>
</dbReference>